<keyword evidence="1" id="KW-0472">Membrane</keyword>
<feature type="transmembrane region" description="Helical" evidence="1">
    <location>
        <begin position="259"/>
        <end position="280"/>
    </location>
</feature>
<evidence type="ECO:0000313" key="4">
    <source>
        <dbReference type="EMBL" id="OGG34668.1"/>
    </source>
</evidence>
<keyword evidence="1" id="KW-1133">Transmembrane helix</keyword>
<evidence type="ECO:0000313" key="5">
    <source>
        <dbReference type="Proteomes" id="UP000176186"/>
    </source>
</evidence>
<feature type="transmembrane region" description="Helical" evidence="1">
    <location>
        <begin position="286"/>
        <end position="310"/>
    </location>
</feature>
<dbReference type="AlphaFoldDB" id="A0A1F6BCS1"/>
<protein>
    <recommendedName>
        <fullName evidence="3">DUF8173 domain-containing protein</fullName>
    </recommendedName>
</protein>
<gene>
    <name evidence="4" type="ORF">A2363_03985</name>
</gene>
<feature type="transmembrane region" description="Helical" evidence="1">
    <location>
        <begin position="345"/>
        <end position="363"/>
    </location>
</feature>
<proteinExistence type="predicted"/>
<keyword evidence="1" id="KW-0812">Transmembrane</keyword>
<comment type="caution">
    <text evidence="4">The sequence shown here is derived from an EMBL/GenBank/DDBJ whole genome shotgun (WGS) entry which is preliminary data.</text>
</comment>
<dbReference type="InterPro" id="IPR058486">
    <property type="entry name" value="DUF8173"/>
</dbReference>
<keyword evidence="2" id="KW-0732">Signal</keyword>
<evidence type="ECO:0000256" key="1">
    <source>
        <dbReference type="SAM" id="Phobius"/>
    </source>
</evidence>
<feature type="transmembrane region" description="Helical" evidence="1">
    <location>
        <begin position="221"/>
        <end position="239"/>
    </location>
</feature>
<evidence type="ECO:0000256" key="2">
    <source>
        <dbReference type="SAM" id="SignalP"/>
    </source>
</evidence>
<organism evidence="4 5">
    <name type="scientific">Candidatus Gottesmanbacteria bacterium RIFOXYB1_FULL_47_11</name>
    <dbReference type="NCBI Taxonomy" id="1798401"/>
    <lineage>
        <taxon>Bacteria</taxon>
        <taxon>Candidatus Gottesmaniibacteriota</taxon>
    </lineage>
</organism>
<feature type="chain" id="PRO_5009523069" description="DUF8173 domain-containing protein" evidence="2">
    <location>
        <begin position="26"/>
        <end position="369"/>
    </location>
</feature>
<name>A0A1F6BCS1_9BACT</name>
<evidence type="ECO:0000259" key="3">
    <source>
        <dbReference type="Pfam" id="PF26514"/>
    </source>
</evidence>
<sequence>MKLKSFFFILIITLFSVASNNSVHAFEIREGNESKEVIVAKDTVIKGSLLAAGNSVIIDGTIQGDLYCIGQTIIVRGIVTGDVLCAGQTIDVSGDVGGNIRSIGQLITISAPVKRNVVVAGQTVNVAPEAAISGELLAAGQTIRLDSSVGGDVNTAAESIVLGEKARLAGNFTYMSPNAATEATGAAVTGKVSHIISKKSEAKPLTARNLLPKMQPWPTRVAGSIVFYLILGALVVLIARENVVRITEQMRARPWLDGFVGFLTVIGAPIAIMMVAITIIGIPVAIILGIIFAVIIAVSRIYVAVIVGNNVLSAMGKTKSDLLLQMITGVIIIQVFAVVPVLGVFITGIATLCGLGGIVMHFGKRKTAK</sequence>
<reference evidence="4 5" key="1">
    <citation type="journal article" date="2016" name="Nat. Commun.">
        <title>Thousands of microbial genomes shed light on interconnected biogeochemical processes in an aquifer system.</title>
        <authorList>
            <person name="Anantharaman K."/>
            <person name="Brown C.T."/>
            <person name="Hug L.A."/>
            <person name="Sharon I."/>
            <person name="Castelle C.J."/>
            <person name="Probst A.J."/>
            <person name="Thomas B.C."/>
            <person name="Singh A."/>
            <person name="Wilkins M.J."/>
            <person name="Karaoz U."/>
            <person name="Brodie E.L."/>
            <person name="Williams K.H."/>
            <person name="Hubbard S.S."/>
            <person name="Banfield J.F."/>
        </authorList>
    </citation>
    <scope>NUCLEOTIDE SEQUENCE [LARGE SCALE GENOMIC DNA]</scope>
</reference>
<accession>A0A1F6BCS1</accession>
<feature type="signal peptide" evidence="2">
    <location>
        <begin position="1"/>
        <end position="25"/>
    </location>
</feature>
<dbReference type="Pfam" id="PF26514">
    <property type="entry name" value="DUF8173"/>
    <property type="match status" value="1"/>
</dbReference>
<feature type="transmembrane region" description="Helical" evidence="1">
    <location>
        <begin position="322"/>
        <end position="339"/>
    </location>
</feature>
<dbReference type="Proteomes" id="UP000176186">
    <property type="component" value="Unassembled WGS sequence"/>
</dbReference>
<feature type="domain" description="DUF8173" evidence="3">
    <location>
        <begin position="213"/>
        <end position="364"/>
    </location>
</feature>
<dbReference type="EMBL" id="MFKE01000024">
    <property type="protein sequence ID" value="OGG34668.1"/>
    <property type="molecule type" value="Genomic_DNA"/>
</dbReference>